<reference evidence="2 4" key="2">
    <citation type="submission" date="2018-06" db="EMBL/GenBank/DDBJ databases">
        <authorList>
            <consortium name="Pathogen Informatics"/>
            <person name="Doyle S."/>
        </authorList>
    </citation>
    <scope>NUCLEOTIDE SEQUENCE [LARGE SCALE GENOMIC DNA]</scope>
    <source>
        <strain evidence="2 4">NCTC11212</strain>
    </source>
</reference>
<evidence type="ECO:0000313" key="1">
    <source>
        <dbReference type="EMBL" id="SKB55496.1"/>
    </source>
</evidence>
<evidence type="ECO:0008006" key="5">
    <source>
        <dbReference type="Google" id="ProtNLM"/>
    </source>
</evidence>
<evidence type="ECO:0000313" key="2">
    <source>
        <dbReference type="EMBL" id="SQA89761.1"/>
    </source>
</evidence>
<proteinExistence type="predicted"/>
<dbReference type="AlphaFoldDB" id="A0AAX2IKB3"/>
<organism evidence="2 4">
    <name type="scientific">Chryseobacterium balustinum</name>
    <dbReference type="NCBI Taxonomy" id="246"/>
    <lineage>
        <taxon>Bacteria</taxon>
        <taxon>Pseudomonadati</taxon>
        <taxon>Bacteroidota</taxon>
        <taxon>Flavobacteriia</taxon>
        <taxon>Flavobacteriales</taxon>
        <taxon>Weeksellaceae</taxon>
        <taxon>Chryseobacterium group</taxon>
        <taxon>Chryseobacterium</taxon>
    </lineage>
</organism>
<gene>
    <name evidence="2" type="ORF">NCTC11212_01967</name>
    <name evidence="1" type="ORF">SAMN05421800_103153</name>
</gene>
<evidence type="ECO:0000313" key="4">
    <source>
        <dbReference type="Proteomes" id="UP000251937"/>
    </source>
</evidence>
<name>A0AAX2IKB3_9FLAO</name>
<reference evidence="1 3" key="1">
    <citation type="submission" date="2017-02" db="EMBL/GenBank/DDBJ databases">
        <authorList>
            <person name="Varghese N."/>
            <person name="Submissions S."/>
        </authorList>
    </citation>
    <scope>NUCLEOTIDE SEQUENCE [LARGE SCALE GENOMIC DNA]</scope>
    <source>
        <strain evidence="1 3">DSM 16775</strain>
    </source>
</reference>
<dbReference type="Proteomes" id="UP000190669">
    <property type="component" value="Unassembled WGS sequence"/>
</dbReference>
<accession>A0AAX2IKB3</accession>
<dbReference type="EMBL" id="UAVR01000009">
    <property type="protein sequence ID" value="SQA89761.1"/>
    <property type="molecule type" value="Genomic_DNA"/>
</dbReference>
<comment type="caution">
    <text evidence="2">The sequence shown here is derived from an EMBL/GenBank/DDBJ whole genome shotgun (WGS) entry which is preliminary data.</text>
</comment>
<dbReference type="EMBL" id="FUZE01000003">
    <property type="protein sequence ID" value="SKB55496.1"/>
    <property type="molecule type" value="Genomic_DNA"/>
</dbReference>
<evidence type="ECO:0000313" key="3">
    <source>
        <dbReference type="Proteomes" id="UP000190669"/>
    </source>
</evidence>
<keyword evidence="3" id="KW-1185">Reference proteome</keyword>
<sequence>MPLSEGQIGFHKLLNNKYFNMKKIIIPFFCAVLFTTTVNAQTKTAITAPVAKSQLSPQQVIDSYLNALGGKSKLEAVKTTITENTMSLQGMEIAMNTKKMGNKFKSVQSVMGQEVTQMFDGEKGYVNQMGTKSDLPATVIPELKKGKTIDALGYDAANFSGVTVEKIDGKDYNVLASDKGKFYFDVATGLLYKSNTEMGDAVIKSYLTVDGIKFPENIEAEGSGQKVVIKTTKITINSGVSDVDFK</sequence>
<protein>
    <recommendedName>
        <fullName evidence="5">DUF4292 domain-containing protein</fullName>
    </recommendedName>
</protein>
<dbReference type="Proteomes" id="UP000251937">
    <property type="component" value="Unassembled WGS sequence"/>
</dbReference>